<evidence type="ECO:0000256" key="6">
    <source>
        <dbReference type="ARBA" id="ARBA00022747"/>
    </source>
</evidence>
<sequence length="868" mass="97003">MSFSERHLTDRVYEFLQALGYRALGNRPSAELIDRVTSDRLIALNPHLSEQQRREALELFRRRTLSFAEREWGHTALLHGIRVDPEDKPAFTAQLLTFDALDDNIFQVARDVAVGNAIIDIGLYINGVLVGLIECTKDLRPGESNGVLERLNRLGQQGGAGQTTAQLVAALSPSDAIYGGLGAPPSTYRRFPTAYPSEADFRHAYQAAPTLHGEFLYSLFAPVNLLEILYFLTDVDSQGTSVVAGPFQRIAVHQALEYFNLTLKGNRPLPGILYEHPSDRPPAALLLQPIQTGRLATIAWIAHALQLQPSTRTLGLIIVTDMRVLAEQMHQVLRARLKSDVLLAFTSKEFQSCVKQGRGAVIVTAAHSLRNWTEVPGPTERGWMVIVDQLSPPTSRLLDTLDVLFHRPIVLASGASAPTARSEGNFFVFEQAMDIPVLLSEFSVPLVVKTPQQLSAKRALATAELFENSFSESRQNRTPQNLALEARRRIMSVTLDEHRLQAVAQDIAKHWQALLGPTRKKALVIVHNWEAAQYLSHYLESNLGSETVAVAGTQFEEDQSRQNRRPVGSFGAGILRGQIREFQQDGPPYLWVSTHVPAATDLSISAVYLDKKVNRTELLKLLGPLTRKQPEKAAAYLVDYWGNLAEEDNLAQELMLPILMEEEALVQLERVASRARQVLSLSPLLAQASAQDPTQRNADAQLLQDFTAALNLVGAPFAPPAVRQLHTDFEEHLEKLYQPAAAEETPEITVPHTHPEVIIRDFDFDFDLAPLFAVPIEAEDPDESPLGRDLRSSFQQRWDRSTLLSLSRDMQQLMADAPYLWWEKPTARRLVRRELRQLLTTSLPDSDEVDVDLPLLLDMLEKHARVQD</sequence>
<proteinExistence type="inferred from homology"/>
<evidence type="ECO:0000256" key="3">
    <source>
        <dbReference type="ARBA" id="ARBA00012654"/>
    </source>
</evidence>
<dbReference type="EC" id="3.1.21.3" evidence="3"/>
<gene>
    <name evidence="12" type="ORF">GCM10008937_34360</name>
</gene>
<protein>
    <recommendedName>
        <fullName evidence="3">type I site-specific deoxyribonuclease</fullName>
        <ecNumber evidence="3">3.1.21.3</ecNumber>
    </recommendedName>
</protein>
<dbReference type="InterPro" id="IPR051268">
    <property type="entry name" value="Type-I_R_enzyme_R_subunit"/>
</dbReference>
<dbReference type="Pfam" id="PF04313">
    <property type="entry name" value="HSDR_N"/>
    <property type="match status" value="1"/>
</dbReference>
<dbReference type="EMBL" id="BAAADB010000034">
    <property type="protein sequence ID" value="GAA0523965.1"/>
    <property type="molecule type" value="Genomic_DNA"/>
</dbReference>
<evidence type="ECO:0000259" key="11">
    <source>
        <dbReference type="Pfam" id="PF04313"/>
    </source>
</evidence>
<dbReference type="InterPro" id="IPR007409">
    <property type="entry name" value="Restrct_endonuc_type1_HsdR_N"/>
</dbReference>
<evidence type="ECO:0000256" key="2">
    <source>
        <dbReference type="ARBA" id="ARBA00008598"/>
    </source>
</evidence>
<evidence type="ECO:0000256" key="9">
    <source>
        <dbReference type="ARBA" id="ARBA00022840"/>
    </source>
</evidence>
<evidence type="ECO:0000313" key="13">
    <source>
        <dbReference type="Proteomes" id="UP001500191"/>
    </source>
</evidence>
<feature type="domain" description="Restriction endonuclease type I HsdR N-terminal" evidence="11">
    <location>
        <begin position="3"/>
        <end position="137"/>
    </location>
</feature>
<keyword evidence="10" id="KW-0238">DNA-binding</keyword>
<dbReference type="PANTHER" id="PTHR30195">
    <property type="entry name" value="TYPE I SITE-SPECIFIC DEOXYRIBONUCLEASE PROTEIN SUBUNIT M AND R"/>
    <property type="match status" value="1"/>
</dbReference>
<evidence type="ECO:0000256" key="5">
    <source>
        <dbReference type="ARBA" id="ARBA00022741"/>
    </source>
</evidence>
<comment type="caution">
    <text evidence="12">The sequence shown here is derived from an EMBL/GenBank/DDBJ whole genome shotgun (WGS) entry which is preliminary data.</text>
</comment>
<keyword evidence="13" id="KW-1185">Reference proteome</keyword>
<comment type="catalytic activity">
    <reaction evidence="1">
        <text>Endonucleolytic cleavage of DNA to give random double-stranded fragments with terminal 5'-phosphates, ATP is simultaneously hydrolyzed.</text>
        <dbReference type="EC" id="3.1.21.3"/>
    </reaction>
</comment>
<evidence type="ECO:0000313" key="12">
    <source>
        <dbReference type="EMBL" id="GAA0523965.1"/>
    </source>
</evidence>
<keyword evidence="9" id="KW-0067">ATP-binding</keyword>
<dbReference type="PANTHER" id="PTHR30195:SF15">
    <property type="entry name" value="TYPE I RESTRICTION ENZYME HINDI ENDONUCLEASE SUBUNIT"/>
    <property type="match status" value="1"/>
</dbReference>
<dbReference type="Gene3D" id="3.90.1570.50">
    <property type="match status" value="1"/>
</dbReference>
<keyword evidence="5" id="KW-0547">Nucleotide-binding</keyword>
<reference evidence="12 13" key="1">
    <citation type="journal article" date="2019" name="Int. J. Syst. Evol. Microbiol.">
        <title>The Global Catalogue of Microorganisms (GCM) 10K type strain sequencing project: providing services to taxonomists for standard genome sequencing and annotation.</title>
        <authorList>
            <consortium name="The Broad Institute Genomics Platform"/>
            <consortium name="The Broad Institute Genome Sequencing Center for Infectious Disease"/>
            <person name="Wu L."/>
            <person name="Ma J."/>
        </authorList>
    </citation>
    <scope>NUCLEOTIDE SEQUENCE [LARGE SCALE GENOMIC DNA]</scope>
    <source>
        <strain evidence="12 13">JCM 14368</strain>
    </source>
</reference>
<keyword evidence="4" id="KW-0540">Nuclease</keyword>
<evidence type="ECO:0000256" key="8">
    <source>
        <dbReference type="ARBA" id="ARBA00022801"/>
    </source>
</evidence>
<dbReference type="RefSeq" id="WP_343761516.1">
    <property type="nucleotide sequence ID" value="NZ_BAAADB010000034.1"/>
</dbReference>
<keyword evidence="8" id="KW-0378">Hydrolase</keyword>
<evidence type="ECO:0000256" key="10">
    <source>
        <dbReference type="ARBA" id="ARBA00023125"/>
    </source>
</evidence>
<accession>A0ABN1CR80</accession>
<evidence type="ECO:0000256" key="1">
    <source>
        <dbReference type="ARBA" id="ARBA00000851"/>
    </source>
</evidence>
<evidence type="ECO:0000256" key="7">
    <source>
        <dbReference type="ARBA" id="ARBA00022759"/>
    </source>
</evidence>
<organism evidence="12 13">
    <name type="scientific">Deinococcus depolymerans</name>
    <dbReference type="NCBI Taxonomy" id="392408"/>
    <lineage>
        <taxon>Bacteria</taxon>
        <taxon>Thermotogati</taxon>
        <taxon>Deinococcota</taxon>
        <taxon>Deinococci</taxon>
        <taxon>Deinococcales</taxon>
        <taxon>Deinococcaceae</taxon>
        <taxon>Deinococcus</taxon>
    </lineage>
</organism>
<keyword evidence="6" id="KW-0680">Restriction system</keyword>
<dbReference type="Proteomes" id="UP001500191">
    <property type="component" value="Unassembled WGS sequence"/>
</dbReference>
<comment type="similarity">
    <text evidence="2">Belongs to the HsdR family.</text>
</comment>
<keyword evidence="7" id="KW-0255">Endonuclease</keyword>
<evidence type="ECO:0000256" key="4">
    <source>
        <dbReference type="ARBA" id="ARBA00022722"/>
    </source>
</evidence>
<name>A0ABN1CR80_9DEIO</name>